<dbReference type="AlphaFoldDB" id="X6NYP7"/>
<protein>
    <submittedName>
        <fullName evidence="1">Uncharacterized protein</fullName>
    </submittedName>
</protein>
<sequence length="198" mass="23497">MFFNNGHYKVYATVVKSTAKTRETDVRKESDTRCKRNTKLVVADEIPSPTHFSSLQKESKDMAADTIWKKMQRQVQENEEMFQQQWQYLGKIENPGWFFDRSIIRDRTNAPKACVLYDCTSRTGDLLKMCVVVPKLRKSLYLRIHSLSCQHFFSVSLEKKVDDHVLLIECIKKRSKVRMKDKDFFFLLLQSKFFQLFF</sequence>
<dbReference type="Proteomes" id="UP000023152">
    <property type="component" value="Unassembled WGS sequence"/>
</dbReference>
<proteinExistence type="predicted"/>
<dbReference type="EMBL" id="ASPP01005505">
    <property type="protein sequence ID" value="ETO30387.1"/>
    <property type="molecule type" value="Genomic_DNA"/>
</dbReference>
<comment type="caution">
    <text evidence="1">The sequence shown here is derived from an EMBL/GenBank/DDBJ whole genome shotgun (WGS) entry which is preliminary data.</text>
</comment>
<evidence type="ECO:0000313" key="1">
    <source>
        <dbReference type="EMBL" id="ETO30387.1"/>
    </source>
</evidence>
<name>X6NYP7_RETFI</name>
<evidence type="ECO:0000313" key="2">
    <source>
        <dbReference type="Proteomes" id="UP000023152"/>
    </source>
</evidence>
<reference evidence="1 2" key="1">
    <citation type="journal article" date="2013" name="Curr. Biol.">
        <title>The Genome of the Foraminiferan Reticulomyxa filosa.</title>
        <authorList>
            <person name="Glockner G."/>
            <person name="Hulsmann N."/>
            <person name="Schleicher M."/>
            <person name="Noegel A.A."/>
            <person name="Eichinger L."/>
            <person name="Gallinger C."/>
            <person name="Pawlowski J."/>
            <person name="Sierra R."/>
            <person name="Euteneuer U."/>
            <person name="Pillet L."/>
            <person name="Moustafa A."/>
            <person name="Platzer M."/>
            <person name="Groth M."/>
            <person name="Szafranski K."/>
            <person name="Schliwa M."/>
        </authorList>
    </citation>
    <scope>NUCLEOTIDE SEQUENCE [LARGE SCALE GENOMIC DNA]</scope>
</reference>
<keyword evidence="2" id="KW-1185">Reference proteome</keyword>
<gene>
    <name evidence="1" type="ORF">RFI_06733</name>
</gene>
<accession>X6NYP7</accession>
<organism evidence="1 2">
    <name type="scientific">Reticulomyxa filosa</name>
    <dbReference type="NCBI Taxonomy" id="46433"/>
    <lineage>
        <taxon>Eukaryota</taxon>
        <taxon>Sar</taxon>
        <taxon>Rhizaria</taxon>
        <taxon>Retaria</taxon>
        <taxon>Foraminifera</taxon>
        <taxon>Monothalamids</taxon>
        <taxon>Reticulomyxidae</taxon>
        <taxon>Reticulomyxa</taxon>
    </lineage>
</organism>